<dbReference type="PROSITE" id="PS51186">
    <property type="entry name" value="GNAT"/>
    <property type="match status" value="1"/>
</dbReference>
<accession>A0A9P4IC30</accession>
<gene>
    <name evidence="2" type="ORF">NA57DRAFT_59241</name>
</gene>
<sequence length="231" mass="25792">MATEGYTFETPRLGIELANPKNDIHCQLYVELNQQPTFIKNLDGLTSTTNIDTIRAFLQRRWTDIYEKWGYGNYIVWLKPLADPSLPEPKPIGTVTMVREPNAPAPDIGYAFLDAYQGKGYATESCQALLDYCRNEFNQQQYLCFTRSWNQASRALAERLGFKLEAEHRLPTGAELACYSLGTEGMNWDLGSIVEDRIKKMPLDKRAGDAAATAAPVPEDAGITETAIATS</sequence>
<dbReference type="Gene3D" id="3.40.630.30">
    <property type="match status" value="1"/>
</dbReference>
<feature type="domain" description="N-acetyltransferase" evidence="1">
    <location>
        <begin position="40"/>
        <end position="182"/>
    </location>
</feature>
<dbReference type="InterPro" id="IPR051531">
    <property type="entry name" value="N-acetyltransferase"/>
</dbReference>
<proteinExistence type="predicted"/>
<dbReference type="PANTHER" id="PTHR43792:SF16">
    <property type="entry name" value="N-ACETYLTRANSFERASE DOMAIN-CONTAINING PROTEIN"/>
    <property type="match status" value="1"/>
</dbReference>
<dbReference type="InterPro" id="IPR000182">
    <property type="entry name" value="GNAT_dom"/>
</dbReference>
<dbReference type="EMBL" id="ML978130">
    <property type="protein sequence ID" value="KAF2096184.1"/>
    <property type="molecule type" value="Genomic_DNA"/>
</dbReference>
<keyword evidence="3" id="KW-1185">Reference proteome</keyword>
<dbReference type="PANTHER" id="PTHR43792">
    <property type="entry name" value="GNAT FAMILY, PUTATIVE (AFU_ORTHOLOGUE AFUA_3G00765)-RELATED-RELATED"/>
    <property type="match status" value="1"/>
</dbReference>
<protein>
    <submittedName>
        <fullName evidence="2">Acyl-CoA N-acyltransferase</fullName>
    </submittedName>
</protein>
<dbReference type="SUPFAM" id="SSF55729">
    <property type="entry name" value="Acyl-CoA N-acyltransferases (Nat)"/>
    <property type="match status" value="1"/>
</dbReference>
<reference evidence="2" key="1">
    <citation type="journal article" date="2020" name="Stud. Mycol.">
        <title>101 Dothideomycetes genomes: a test case for predicting lifestyles and emergence of pathogens.</title>
        <authorList>
            <person name="Haridas S."/>
            <person name="Albert R."/>
            <person name="Binder M."/>
            <person name="Bloem J."/>
            <person name="Labutti K."/>
            <person name="Salamov A."/>
            <person name="Andreopoulos B."/>
            <person name="Baker S."/>
            <person name="Barry K."/>
            <person name="Bills G."/>
            <person name="Bluhm B."/>
            <person name="Cannon C."/>
            <person name="Castanera R."/>
            <person name="Culley D."/>
            <person name="Daum C."/>
            <person name="Ezra D."/>
            <person name="Gonzalez J."/>
            <person name="Henrissat B."/>
            <person name="Kuo A."/>
            <person name="Liang C."/>
            <person name="Lipzen A."/>
            <person name="Lutzoni F."/>
            <person name="Magnuson J."/>
            <person name="Mondo S."/>
            <person name="Nolan M."/>
            <person name="Ohm R."/>
            <person name="Pangilinan J."/>
            <person name="Park H.-J."/>
            <person name="Ramirez L."/>
            <person name="Alfaro M."/>
            <person name="Sun H."/>
            <person name="Tritt A."/>
            <person name="Yoshinaga Y."/>
            <person name="Zwiers L.-H."/>
            <person name="Turgeon B."/>
            <person name="Goodwin S."/>
            <person name="Spatafora J."/>
            <person name="Crous P."/>
            <person name="Grigoriev I."/>
        </authorList>
    </citation>
    <scope>NUCLEOTIDE SEQUENCE</scope>
    <source>
        <strain evidence="2">CBS 133067</strain>
    </source>
</reference>
<dbReference type="Proteomes" id="UP000799772">
    <property type="component" value="Unassembled WGS sequence"/>
</dbReference>
<comment type="caution">
    <text evidence="2">The sequence shown here is derived from an EMBL/GenBank/DDBJ whole genome shotgun (WGS) entry which is preliminary data.</text>
</comment>
<dbReference type="Pfam" id="PF13302">
    <property type="entry name" value="Acetyltransf_3"/>
    <property type="match status" value="1"/>
</dbReference>
<dbReference type="AlphaFoldDB" id="A0A9P4IC30"/>
<evidence type="ECO:0000259" key="1">
    <source>
        <dbReference type="PROSITE" id="PS51186"/>
    </source>
</evidence>
<dbReference type="GO" id="GO:0016747">
    <property type="term" value="F:acyltransferase activity, transferring groups other than amino-acyl groups"/>
    <property type="evidence" value="ECO:0007669"/>
    <property type="project" value="InterPro"/>
</dbReference>
<evidence type="ECO:0000313" key="3">
    <source>
        <dbReference type="Proteomes" id="UP000799772"/>
    </source>
</evidence>
<dbReference type="OrthoDB" id="630895at2759"/>
<evidence type="ECO:0000313" key="2">
    <source>
        <dbReference type="EMBL" id="KAF2096184.1"/>
    </source>
</evidence>
<organism evidence="2 3">
    <name type="scientific">Rhizodiscina lignyota</name>
    <dbReference type="NCBI Taxonomy" id="1504668"/>
    <lineage>
        <taxon>Eukaryota</taxon>
        <taxon>Fungi</taxon>
        <taxon>Dikarya</taxon>
        <taxon>Ascomycota</taxon>
        <taxon>Pezizomycotina</taxon>
        <taxon>Dothideomycetes</taxon>
        <taxon>Pleosporomycetidae</taxon>
        <taxon>Aulographales</taxon>
        <taxon>Rhizodiscinaceae</taxon>
        <taxon>Rhizodiscina</taxon>
    </lineage>
</organism>
<name>A0A9P4IC30_9PEZI</name>
<dbReference type="InterPro" id="IPR016181">
    <property type="entry name" value="Acyl_CoA_acyltransferase"/>
</dbReference>